<organism evidence="2 3">
    <name type="scientific">Ostreobium quekettii</name>
    <dbReference type="NCBI Taxonomy" id="121088"/>
    <lineage>
        <taxon>Eukaryota</taxon>
        <taxon>Viridiplantae</taxon>
        <taxon>Chlorophyta</taxon>
        <taxon>core chlorophytes</taxon>
        <taxon>Ulvophyceae</taxon>
        <taxon>TCBD clade</taxon>
        <taxon>Bryopsidales</taxon>
        <taxon>Ostreobineae</taxon>
        <taxon>Ostreobiaceae</taxon>
        <taxon>Ostreobium</taxon>
    </lineage>
</organism>
<keyword evidence="3" id="KW-1185">Reference proteome</keyword>
<comment type="caution">
    <text evidence="2">The sequence shown here is derived from an EMBL/GenBank/DDBJ whole genome shotgun (WGS) entry which is preliminary data.</text>
</comment>
<gene>
    <name evidence="2" type="ORF">OSTQU699_LOCUS10557</name>
</gene>
<reference evidence="2" key="1">
    <citation type="submission" date="2020-12" db="EMBL/GenBank/DDBJ databases">
        <authorList>
            <person name="Iha C."/>
        </authorList>
    </citation>
    <scope>NUCLEOTIDE SEQUENCE</scope>
</reference>
<accession>A0A8S1JDH0</accession>
<protein>
    <submittedName>
        <fullName evidence="2">Uncharacterized protein</fullName>
    </submittedName>
</protein>
<dbReference type="EMBL" id="CAJHUC010003048">
    <property type="protein sequence ID" value="CAD7705202.1"/>
    <property type="molecule type" value="Genomic_DNA"/>
</dbReference>
<name>A0A8S1JDH0_9CHLO</name>
<feature type="region of interest" description="Disordered" evidence="1">
    <location>
        <begin position="29"/>
        <end position="56"/>
    </location>
</feature>
<sequence length="108" mass="11595">MARIQHTSNSQRKIPHEVPPCTAQFANLFPSTHPPPTQNWGHLPLPGRNPSGSEPAFYRVENPTASRINCLPSIISASDLPCLAVSRGPLGSVHTPGGSCRWAPQQAP</sequence>
<evidence type="ECO:0000313" key="2">
    <source>
        <dbReference type="EMBL" id="CAD7705202.1"/>
    </source>
</evidence>
<evidence type="ECO:0000313" key="3">
    <source>
        <dbReference type="Proteomes" id="UP000708148"/>
    </source>
</evidence>
<evidence type="ECO:0000256" key="1">
    <source>
        <dbReference type="SAM" id="MobiDB-lite"/>
    </source>
</evidence>
<dbReference type="Proteomes" id="UP000708148">
    <property type="component" value="Unassembled WGS sequence"/>
</dbReference>
<dbReference type="AlphaFoldDB" id="A0A8S1JDH0"/>
<proteinExistence type="predicted"/>